<reference evidence="3 4" key="1">
    <citation type="journal article" date="2003" name="PLoS Biol.">
        <title>The genome sequence of Caenorhabditis briggsae: a platform for comparative genomics.</title>
        <authorList>
            <person name="Stein L.D."/>
            <person name="Bao Z."/>
            <person name="Blasiar D."/>
            <person name="Blumenthal T."/>
            <person name="Brent M.R."/>
            <person name="Chen N."/>
            <person name="Chinwalla A."/>
            <person name="Clarke L."/>
            <person name="Clee C."/>
            <person name="Coghlan A."/>
            <person name="Coulson A."/>
            <person name="D'Eustachio P."/>
            <person name="Fitch D.H."/>
            <person name="Fulton L.A."/>
            <person name="Fulton R.E."/>
            <person name="Griffiths-Jones S."/>
            <person name="Harris T.W."/>
            <person name="Hillier L.W."/>
            <person name="Kamath R."/>
            <person name="Kuwabara P.E."/>
            <person name="Mardis E.R."/>
            <person name="Marra M.A."/>
            <person name="Miner T.L."/>
            <person name="Minx P."/>
            <person name="Mullikin J.C."/>
            <person name="Plumb R.W."/>
            <person name="Rogers J."/>
            <person name="Schein J.E."/>
            <person name="Sohrmann M."/>
            <person name="Spieth J."/>
            <person name="Stajich J.E."/>
            <person name="Wei C."/>
            <person name="Willey D."/>
            <person name="Wilson R.K."/>
            <person name="Durbin R."/>
            <person name="Waterston R.H."/>
        </authorList>
    </citation>
    <scope>NUCLEOTIDE SEQUENCE [LARGE SCALE GENOMIC DNA]</scope>
    <source>
        <strain evidence="3 4">AF16</strain>
    </source>
</reference>
<dbReference type="WormBase" id="CBG00780">
    <property type="protein sequence ID" value="CBP34091"/>
    <property type="gene ID" value="WBGene00024116"/>
    <property type="gene designation" value="Cbr-irld-44"/>
</dbReference>
<feature type="chain" id="PRO_5002731785" evidence="1">
    <location>
        <begin position="21"/>
        <end position="499"/>
    </location>
</feature>
<dbReference type="eggNOG" id="ENOG502RT5B">
    <property type="taxonomic scope" value="Eukaryota"/>
</dbReference>
<keyword evidence="1" id="KW-0732">Signal</keyword>
<feature type="domain" description="Receptor L-domain" evidence="2">
    <location>
        <begin position="337"/>
        <end position="419"/>
    </location>
</feature>
<protein>
    <submittedName>
        <fullName evidence="3">Protein CBG00780</fullName>
    </submittedName>
</protein>
<dbReference type="InterPro" id="IPR000494">
    <property type="entry name" value="Rcpt_L-dom"/>
</dbReference>
<organism evidence="3 4">
    <name type="scientific">Caenorhabditis briggsae</name>
    <dbReference type="NCBI Taxonomy" id="6238"/>
    <lineage>
        <taxon>Eukaryota</taxon>
        <taxon>Metazoa</taxon>
        <taxon>Ecdysozoa</taxon>
        <taxon>Nematoda</taxon>
        <taxon>Chromadorea</taxon>
        <taxon>Rhabditida</taxon>
        <taxon>Rhabditina</taxon>
        <taxon>Rhabditomorpha</taxon>
        <taxon>Rhabditoidea</taxon>
        <taxon>Rhabditidae</taxon>
        <taxon>Peloderinae</taxon>
        <taxon>Caenorhabditis</taxon>
    </lineage>
</organism>
<dbReference type="HOGENOM" id="CLU_028064_2_0_1"/>
<dbReference type="SUPFAM" id="SSF52058">
    <property type="entry name" value="L domain-like"/>
    <property type="match status" value="3"/>
</dbReference>
<dbReference type="Gene3D" id="3.80.20.20">
    <property type="entry name" value="Receptor L-domain"/>
    <property type="match status" value="3"/>
</dbReference>
<feature type="signal peptide" evidence="1">
    <location>
        <begin position="1"/>
        <end position="20"/>
    </location>
</feature>
<accession>A8WNT5</accession>
<keyword evidence="4" id="KW-1185">Reference proteome</keyword>
<dbReference type="STRING" id="6238.A8WNT5"/>
<dbReference type="Proteomes" id="UP000008549">
    <property type="component" value="Unassembled WGS sequence"/>
</dbReference>
<evidence type="ECO:0000313" key="3">
    <source>
        <dbReference type="EMBL" id="CAP22141.2"/>
    </source>
</evidence>
<feature type="domain" description="Receptor L-domain" evidence="2">
    <location>
        <begin position="198"/>
        <end position="297"/>
    </location>
</feature>
<dbReference type="PANTHER" id="PTHR21662">
    <property type="entry name" value="RECEPTOR PROTEIN-TYROSINE KINASE"/>
    <property type="match status" value="1"/>
</dbReference>
<gene>
    <name evidence="5" type="primary">irld-44</name>
    <name evidence="3 5" type="ORF">CBG00780</name>
    <name evidence="3" type="ORF">CBG_00780</name>
</gene>
<sequence length="499" mass="56988">MNPISYSCLLLTYIIPSVILQCEPACEFKHIFVSSDTIEVYPSSCETVCGDLVFDANTDLSESELTEYFRNLKFLNGSLRVEMTNFKSLDFLSSLEYFQCPDCKFRKYKSSDRHFNLFSVGMLITRNSKLTNLDVVENWKTDTRCVWHIQENVKLNAEKLCRNISSSRGYELDFYGNLKDCGCHLVHIDSFSIPYYPKCTSVTGGLRFTNINNNTKMGAVNFLKTVDGPMEIYDTLMTNLSCFRNLETIHGGFLKIHDNPNLNYLNWGGFTKIVPDNFTVQISNNHPEFCLFARELQTFAEANANISEVDAKICHEILRRDMEITCDTNTFDLLPGNCIHILGDVIVHSEAENTNMLWKLETVTNIFGSLTIQKTENITNLKFLKSLERIARLKKDHPPLLRILFNKSLKNISLPNMKNPPYSPKHDRLIEISGNSLEIFKTPDDCVSFQNFTKSVVLYNGRNCNRPRFPGNSENPISAENEIISKNDFTSFTAIPSIV</sequence>
<dbReference type="Pfam" id="PF01030">
    <property type="entry name" value="Recep_L_domain"/>
    <property type="match status" value="3"/>
</dbReference>
<dbReference type="AlphaFoldDB" id="A8WNT5"/>
<dbReference type="EMBL" id="HE600931">
    <property type="protein sequence ID" value="CAP22141.2"/>
    <property type="molecule type" value="Genomic_DNA"/>
</dbReference>
<dbReference type="InterPro" id="IPR036941">
    <property type="entry name" value="Rcpt_L-dom_sf"/>
</dbReference>
<evidence type="ECO:0000313" key="4">
    <source>
        <dbReference type="Proteomes" id="UP000008549"/>
    </source>
</evidence>
<evidence type="ECO:0000256" key="1">
    <source>
        <dbReference type="SAM" id="SignalP"/>
    </source>
</evidence>
<dbReference type="OMA" id="EICENDC"/>
<evidence type="ECO:0000259" key="2">
    <source>
        <dbReference type="Pfam" id="PF01030"/>
    </source>
</evidence>
<evidence type="ECO:0000313" key="5">
    <source>
        <dbReference type="WormBase" id="CBG00780"/>
    </source>
</evidence>
<dbReference type="PANTHER" id="PTHR21662:SF7">
    <property type="entry name" value="RECEPTOR L-DOMAIN DOMAIN-CONTAINING PROTEIN"/>
    <property type="match status" value="1"/>
</dbReference>
<name>A8WNT5_CAEBR</name>
<dbReference type="InterPro" id="IPR053079">
    <property type="entry name" value="SPS2_domain"/>
</dbReference>
<feature type="domain" description="Receptor L-domain" evidence="2">
    <location>
        <begin position="45"/>
        <end position="105"/>
    </location>
</feature>
<reference evidence="3 4" key="2">
    <citation type="journal article" date="2011" name="PLoS Genet.">
        <title>Caenorhabditis briggsae recombinant inbred line genotypes reveal inter-strain incompatibility and the evolution of recombination.</title>
        <authorList>
            <person name="Ross J.A."/>
            <person name="Koboldt D.C."/>
            <person name="Staisch J.E."/>
            <person name="Chamberlin H.M."/>
            <person name="Gupta B.P."/>
            <person name="Miller R.D."/>
            <person name="Baird S.E."/>
            <person name="Haag E.S."/>
        </authorList>
    </citation>
    <scope>NUCLEOTIDE SEQUENCE [LARGE SCALE GENOMIC DNA]</scope>
    <source>
        <strain evidence="3 4">AF16</strain>
    </source>
</reference>
<proteinExistence type="predicted"/>
<dbReference type="InParanoid" id="A8WNT5"/>